<dbReference type="Proteomes" id="UP000287394">
    <property type="component" value="Chromosome"/>
</dbReference>
<keyword evidence="2" id="KW-1185">Reference proteome</keyword>
<evidence type="ECO:0000313" key="1">
    <source>
        <dbReference type="EMBL" id="BDI33365.1"/>
    </source>
</evidence>
<protein>
    <submittedName>
        <fullName evidence="1">Uncharacterized protein</fullName>
    </submittedName>
</protein>
<gene>
    <name evidence="1" type="ORF">CCAX7_54160</name>
</gene>
<dbReference type="EMBL" id="AP025739">
    <property type="protein sequence ID" value="BDI33365.1"/>
    <property type="molecule type" value="Genomic_DNA"/>
</dbReference>
<dbReference type="RefSeq" id="WP_125205742.1">
    <property type="nucleotide sequence ID" value="NZ_AP025739.1"/>
</dbReference>
<sequence>MPNYTPLPDAHDVMAADRAAVLNAMPIASDPFPMPTVQEVLRTYRFAAYEWRTFQTFDRRALSWSMSVTHPADPTSHFIVMFEAVSGEWTVQYPSRRSHHGPVIIEAARRKYSQQAN</sequence>
<dbReference type="KEGG" id="ccot:CCAX7_54160"/>
<accession>A0A402CN77</accession>
<dbReference type="AlphaFoldDB" id="A0A402CN77"/>
<name>A0A402CN77_9BACT</name>
<proteinExistence type="predicted"/>
<reference evidence="1 2" key="1">
    <citation type="journal article" date="2019" name="Int. J. Syst. Evol. Microbiol.">
        <title>Capsulimonas corticalis gen. nov., sp. nov., an aerobic capsulated bacterium, of a novel bacterial order, Capsulimonadales ord. nov., of the class Armatimonadia of the phylum Armatimonadetes.</title>
        <authorList>
            <person name="Li J."/>
            <person name="Kudo C."/>
            <person name="Tonouchi A."/>
        </authorList>
    </citation>
    <scope>NUCLEOTIDE SEQUENCE [LARGE SCALE GENOMIC DNA]</scope>
    <source>
        <strain evidence="1 2">AX-7</strain>
    </source>
</reference>
<evidence type="ECO:0000313" key="2">
    <source>
        <dbReference type="Proteomes" id="UP000287394"/>
    </source>
</evidence>
<organism evidence="1 2">
    <name type="scientific">Capsulimonas corticalis</name>
    <dbReference type="NCBI Taxonomy" id="2219043"/>
    <lineage>
        <taxon>Bacteria</taxon>
        <taxon>Bacillati</taxon>
        <taxon>Armatimonadota</taxon>
        <taxon>Armatimonadia</taxon>
        <taxon>Capsulimonadales</taxon>
        <taxon>Capsulimonadaceae</taxon>
        <taxon>Capsulimonas</taxon>
    </lineage>
</organism>